<keyword evidence="4" id="KW-0479">Metal-binding</keyword>
<dbReference type="NCBIfam" id="TIGR01587">
    <property type="entry name" value="cas3_core"/>
    <property type="match status" value="1"/>
</dbReference>
<dbReference type="RefSeq" id="WP_130023975.1">
    <property type="nucleotide sequence ID" value="NZ_SEWF01000068.1"/>
</dbReference>
<evidence type="ECO:0000256" key="4">
    <source>
        <dbReference type="ARBA" id="ARBA00022723"/>
    </source>
</evidence>
<keyword evidence="5" id="KW-0547">Nucleotide-binding</keyword>
<dbReference type="PANTHER" id="PTHR47959:SF16">
    <property type="entry name" value="CRISPR-ASSOCIATED NUCLEASE_HELICASE CAS3-RELATED"/>
    <property type="match status" value="1"/>
</dbReference>
<dbReference type="PANTHER" id="PTHR47959">
    <property type="entry name" value="ATP-DEPENDENT RNA HELICASE RHLE-RELATED"/>
    <property type="match status" value="1"/>
</dbReference>
<dbReference type="Pfam" id="PF01966">
    <property type="entry name" value="HD"/>
    <property type="match status" value="1"/>
</dbReference>
<evidence type="ECO:0000256" key="8">
    <source>
        <dbReference type="ARBA" id="ARBA00022840"/>
    </source>
</evidence>
<keyword evidence="8" id="KW-0067">ATP-binding</keyword>
<gene>
    <name evidence="11" type="primary">cas3</name>
    <name evidence="11" type="ORF">EWM59_25020</name>
</gene>
<evidence type="ECO:0000256" key="3">
    <source>
        <dbReference type="ARBA" id="ARBA00022722"/>
    </source>
</evidence>
<dbReference type="GO" id="GO:0005524">
    <property type="term" value="F:ATP binding"/>
    <property type="evidence" value="ECO:0007669"/>
    <property type="project" value="UniProtKB-KW"/>
</dbReference>
<dbReference type="Gene3D" id="1.10.3210.30">
    <property type="match status" value="1"/>
</dbReference>
<reference evidence="11 12" key="1">
    <citation type="submission" date="2019-02" db="EMBL/GenBank/DDBJ databases">
        <title>Bacterial novel species Emticicia sp. 17J42-9 isolated from soil.</title>
        <authorList>
            <person name="Jung H.-Y."/>
        </authorList>
    </citation>
    <scope>NUCLEOTIDE SEQUENCE [LARGE SCALE GENOMIC DNA]</scope>
    <source>
        <strain evidence="11 12">17J42-9</strain>
    </source>
</reference>
<proteinExistence type="inferred from homology"/>
<dbReference type="GO" id="GO:0004518">
    <property type="term" value="F:nuclease activity"/>
    <property type="evidence" value="ECO:0007669"/>
    <property type="project" value="UniProtKB-KW"/>
</dbReference>
<evidence type="ECO:0000256" key="5">
    <source>
        <dbReference type="ARBA" id="ARBA00022741"/>
    </source>
</evidence>
<dbReference type="Pfam" id="PF00270">
    <property type="entry name" value="DEAD"/>
    <property type="match status" value="1"/>
</dbReference>
<dbReference type="InterPro" id="IPR038257">
    <property type="entry name" value="CRISPR-assoc_Cas3_HD_sf"/>
</dbReference>
<dbReference type="GO" id="GO:0051607">
    <property type="term" value="P:defense response to virus"/>
    <property type="evidence" value="ECO:0007669"/>
    <property type="project" value="UniProtKB-KW"/>
</dbReference>
<dbReference type="NCBIfam" id="TIGR01596">
    <property type="entry name" value="cas3_HD"/>
    <property type="match status" value="1"/>
</dbReference>
<comment type="caution">
    <text evidence="11">The sequence shown here is derived from an EMBL/GenBank/DDBJ whole genome shotgun (WGS) entry which is preliminary data.</text>
</comment>
<keyword evidence="9" id="KW-0051">Antiviral defense</keyword>
<dbReference type="InterPro" id="IPR006674">
    <property type="entry name" value="HD_domain"/>
</dbReference>
<evidence type="ECO:0000256" key="2">
    <source>
        <dbReference type="ARBA" id="ARBA00009046"/>
    </source>
</evidence>
<dbReference type="EMBL" id="SEWF01000068">
    <property type="protein sequence ID" value="RYU92866.1"/>
    <property type="molecule type" value="Genomic_DNA"/>
</dbReference>
<dbReference type="GO" id="GO:0046872">
    <property type="term" value="F:metal ion binding"/>
    <property type="evidence" value="ECO:0007669"/>
    <property type="project" value="UniProtKB-KW"/>
</dbReference>
<comment type="similarity">
    <text evidence="1">In the N-terminal section; belongs to the CRISPR-associated nuclease Cas3-HD family.</text>
</comment>
<evidence type="ECO:0000313" key="12">
    <source>
        <dbReference type="Proteomes" id="UP000293162"/>
    </source>
</evidence>
<protein>
    <submittedName>
        <fullName evidence="11">CRISPR-associated helicase Cas3</fullName>
    </submittedName>
</protein>
<keyword evidence="12" id="KW-1185">Reference proteome</keyword>
<keyword evidence="6" id="KW-0378">Hydrolase</keyword>
<evidence type="ECO:0000313" key="11">
    <source>
        <dbReference type="EMBL" id="RYU92866.1"/>
    </source>
</evidence>
<dbReference type="InterPro" id="IPR054712">
    <property type="entry name" value="Cas3-like_dom"/>
</dbReference>
<feature type="domain" description="HD Cas3-type" evidence="10">
    <location>
        <begin position="8"/>
        <end position="149"/>
    </location>
</feature>
<dbReference type="SUPFAM" id="SSF109604">
    <property type="entry name" value="HD-domain/PDEase-like"/>
    <property type="match status" value="1"/>
</dbReference>
<dbReference type="InterPro" id="IPR050079">
    <property type="entry name" value="DEAD_box_RNA_helicase"/>
</dbReference>
<sequence>MEKLYAKSGPEWTSLEDHLKHVALAAKAFAKHLKINEDLAYRGAILHDIGKAHPAFQERLLSKGKKSKTFRHEISSLLFLSIFPEEEHDALIEMIVGHHKSVKNDVGEKGLLDLEKGYDYLDHHLGKWEEWSPKAIELLNSLEIAASYISKEQALKNIEYVISYCKKKTKERGFSEWRGVLMGADHFASAVIHDTEKHLEKAFKEPELSFFNRTSALYPLSLLNNFHSEKRHTIVVACTGAGKTDYLFKRCRGRVFYTLPFQASINAMFKRVAHSLKDTNPELDIRVLHAASSVVKRKHDEEESVLQSLFGSSIKILTPHQLAAIAFGMKGYEALLLDLRGCDIILDEIHTYTGISQAIVLKLIEILKAIDCRIHIGTATMPSILYKKILTLLGDDVLETSLSDEELDKFNRHRVFKINSFEDANPIISKAVANNEKVLLVFNTVDKAQQVYDFIQGSYSTIDKLLLHSRFRRCDRNEKERDLIGLDYNGDPIEMFNTSNEACIVVSTQIVEVSLDISFDIMITEVAPLDALVQRFGRINRKRISENSGPIKNVYVIAPPETTKEAKPYDIEILKRTFDVLNDGEILKERELQSKIDLVFTEINFLQIEEHAVFKSDGKISIDKLTHRSKSILFKLLEIDSVSCIRESDQEEYENSYFERRLELEIPVRYFSVCKMNQLECGNKPFLIPDKAYDLEKGLFVKEIKEENFNPKFQII</sequence>
<dbReference type="Pfam" id="PF22590">
    <property type="entry name" value="Cas3-like_C_2"/>
    <property type="match status" value="1"/>
</dbReference>
<evidence type="ECO:0000256" key="6">
    <source>
        <dbReference type="ARBA" id="ARBA00022801"/>
    </source>
</evidence>
<dbReference type="Proteomes" id="UP000293162">
    <property type="component" value="Unassembled WGS sequence"/>
</dbReference>
<evidence type="ECO:0000256" key="9">
    <source>
        <dbReference type="ARBA" id="ARBA00023118"/>
    </source>
</evidence>
<dbReference type="InterPro" id="IPR006483">
    <property type="entry name" value="CRISPR-assoc_Cas3_HD"/>
</dbReference>
<evidence type="ECO:0000256" key="7">
    <source>
        <dbReference type="ARBA" id="ARBA00022806"/>
    </source>
</evidence>
<evidence type="ECO:0000256" key="1">
    <source>
        <dbReference type="ARBA" id="ARBA00006847"/>
    </source>
</evidence>
<keyword evidence="3" id="KW-0540">Nuclease</keyword>
<dbReference type="CDD" id="cd09641">
    <property type="entry name" value="Cas3''_I"/>
    <property type="match status" value="1"/>
</dbReference>
<organism evidence="11 12">
    <name type="scientific">Emticicia agri</name>
    <dbReference type="NCBI Taxonomy" id="2492393"/>
    <lineage>
        <taxon>Bacteria</taxon>
        <taxon>Pseudomonadati</taxon>
        <taxon>Bacteroidota</taxon>
        <taxon>Cytophagia</taxon>
        <taxon>Cytophagales</taxon>
        <taxon>Leadbetterellaceae</taxon>
        <taxon>Emticicia</taxon>
    </lineage>
</organism>
<dbReference type="InterPro" id="IPR006675">
    <property type="entry name" value="HDIG_dom"/>
</dbReference>
<dbReference type="NCBIfam" id="TIGR00277">
    <property type="entry name" value="HDIG"/>
    <property type="match status" value="1"/>
</dbReference>
<dbReference type="InterPro" id="IPR027417">
    <property type="entry name" value="P-loop_NTPase"/>
</dbReference>
<dbReference type="GO" id="GO:0003724">
    <property type="term" value="F:RNA helicase activity"/>
    <property type="evidence" value="ECO:0007669"/>
    <property type="project" value="TreeGrafter"/>
</dbReference>
<dbReference type="InterPro" id="IPR006474">
    <property type="entry name" value="Helicase_Cas3_CRISPR-ass_core"/>
</dbReference>
<accession>A0A4Q5LTB7</accession>
<dbReference type="OrthoDB" id="9810236at2"/>
<name>A0A4Q5LTB7_9BACT</name>
<dbReference type="SUPFAM" id="SSF52540">
    <property type="entry name" value="P-loop containing nucleoside triphosphate hydrolases"/>
    <property type="match status" value="1"/>
</dbReference>
<dbReference type="PROSITE" id="PS51643">
    <property type="entry name" value="HD_CAS3"/>
    <property type="match status" value="1"/>
</dbReference>
<dbReference type="GO" id="GO:0016787">
    <property type="term" value="F:hydrolase activity"/>
    <property type="evidence" value="ECO:0007669"/>
    <property type="project" value="UniProtKB-KW"/>
</dbReference>
<evidence type="ECO:0000259" key="10">
    <source>
        <dbReference type="PROSITE" id="PS51643"/>
    </source>
</evidence>
<dbReference type="AlphaFoldDB" id="A0A4Q5LTB7"/>
<dbReference type="InterPro" id="IPR011545">
    <property type="entry name" value="DEAD/DEAH_box_helicase_dom"/>
</dbReference>
<keyword evidence="7" id="KW-0347">Helicase</keyword>
<comment type="similarity">
    <text evidence="2">In the central section; belongs to the CRISPR-associated helicase Cas3 family.</text>
</comment>
<dbReference type="GO" id="GO:0005829">
    <property type="term" value="C:cytosol"/>
    <property type="evidence" value="ECO:0007669"/>
    <property type="project" value="TreeGrafter"/>
</dbReference>
<dbReference type="Gene3D" id="3.40.50.300">
    <property type="entry name" value="P-loop containing nucleotide triphosphate hydrolases"/>
    <property type="match status" value="2"/>
</dbReference>
<dbReference type="GO" id="GO:0003676">
    <property type="term" value="F:nucleic acid binding"/>
    <property type="evidence" value="ECO:0007669"/>
    <property type="project" value="InterPro"/>
</dbReference>